<dbReference type="AlphaFoldDB" id="A0A9P8L950"/>
<organism evidence="1 2">
    <name type="scientific">Trichoglossum hirsutum</name>
    <dbReference type="NCBI Taxonomy" id="265104"/>
    <lineage>
        <taxon>Eukaryota</taxon>
        <taxon>Fungi</taxon>
        <taxon>Dikarya</taxon>
        <taxon>Ascomycota</taxon>
        <taxon>Pezizomycotina</taxon>
        <taxon>Geoglossomycetes</taxon>
        <taxon>Geoglossales</taxon>
        <taxon>Geoglossaceae</taxon>
        <taxon>Trichoglossum</taxon>
    </lineage>
</organism>
<reference evidence="1" key="1">
    <citation type="submission" date="2021-03" db="EMBL/GenBank/DDBJ databases">
        <title>Comparative genomics and phylogenomic investigation of the class Geoglossomycetes provide insights into ecological specialization and systematics.</title>
        <authorList>
            <person name="Melie T."/>
            <person name="Pirro S."/>
            <person name="Miller A.N."/>
            <person name="Quandt A."/>
        </authorList>
    </citation>
    <scope>NUCLEOTIDE SEQUENCE</scope>
    <source>
        <strain evidence="1">CAQ_001_2017</strain>
    </source>
</reference>
<name>A0A9P8L950_9PEZI</name>
<gene>
    <name evidence="1" type="ORF">GP486_005498</name>
</gene>
<proteinExistence type="predicted"/>
<protein>
    <submittedName>
        <fullName evidence="1">Uncharacterized protein</fullName>
    </submittedName>
</protein>
<accession>A0A9P8L950</accession>
<evidence type="ECO:0000313" key="1">
    <source>
        <dbReference type="EMBL" id="KAH0556712.1"/>
    </source>
</evidence>
<keyword evidence="2" id="KW-1185">Reference proteome</keyword>
<dbReference type="EMBL" id="JAGHQM010001037">
    <property type="protein sequence ID" value="KAH0556712.1"/>
    <property type="molecule type" value="Genomic_DNA"/>
</dbReference>
<evidence type="ECO:0000313" key="2">
    <source>
        <dbReference type="Proteomes" id="UP000750711"/>
    </source>
</evidence>
<dbReference type="Proteomes" id="UP000750711">
    <property type="component" value="Unassembled WGS sequence"/>
</dbReference>
<comment type="caution">
    <text evidence="1">The sequence shown here is derived from an EMBL/GenBank/DDBJ whole genome shotgun (WGS) entry which is preliminary data.</text>
</comment>
<feature type="non-terminal residue" evidence="1">
    <location>
        <position position="69"/>
    </location>
</feature>
<sequence length="69" mass="8033">MSSNALTLISPRLSTANCHAYETVDKLYEHLYELYGDPNKEHNACQAFKDLAIKKGQFFQEFYAAFLYY</sequence>